<evidence type="ECO:0000313" key="3">
    <source>
        <dbReference type="Proteomes" id="UP000608754"/>
    </source>
</evidence>
<dbReference type="RefSeq" id="WP_194183767.1">
    <property type="nucleotide sequence ID" value="NZ_JADGIK010000010.1"/>
</dbReference>
<evidence type="ECO:0000256" key="1">
    <source>
        <dbReference type="SAM" id="SignalP"/>
    </source>
</evidence>
<gene>
    <name evidence="2" type="ORF">IM532_12300</name>
</gene>
<accession>A0A8J7KB42</accession>
<reference evidence="2" key="1">
    <citation type="submission" date="2020-10" db="EMBL/GenBank/DDBJ databases">
        <authorList>
            <person name="Lu T."/>
            <person name="Wang Q."/>
            <person name="Han X."/>
        </authorList>
    </citation>
    <scope>NUCLEOTIDE SEQUENCE</scope>
    <source>
        <strain evidence="2">WQ 117</strain>
    </source>
</reference>
<keyword evidence="1" id="KW-0732">Signal</keyword>
<keyword evidence="3" id="KW-1185">Reference proteome</keyword>
<protein>
    <submittedName>
        <fullName evidence="2">Uncharacterized protein</fullName>
    </submittedName>
</protein>
<sequence>MKKGSLILFLLILMSCNNNYNKNSVFNTPDHDNVSNSSKIISYKLISNYFVKNSVDVKKIEKSYIDNSNDFNAIFEKAKSLDKPDESASINFSKEFVIPIILEKTNIGTTIQVDSVLLNGNLLNVYYTVTEVQPISYIIQPNQLIIIQRDNIQDFNQLKLKFEKTTTVL</sequence>
<feature type="signal peptide" evidence="1">
    <location>
        <begin position="1"/>
        <end position="20"/>
    </location>
</feature>
<feature type="chain" id="PRO_5035285100" evidence="1">
    <location>
        <begin position="21"/>
        <end position="169"/>
    </location>
</feature>
<dbReference type="EMBL" id="JADGIK010000010">
    <property type="protein sequence ID" value="MBF0598210.1"/>
    <property type="molecule type" value="Genomic_DNA"/>
</dbReference>
<dbReference type="AlphaFoldDB" id="A0A8J7KB42"/>
<proteinExistence type="predicted"/>
<organism evidence="2 3">
    <name type="scientific">Faecalibacter rhinopitheci</name>
    <dbReference type="NCBI Taxonomy" id="2779678"/>
    <lineage>
        <taxon>Bacteria</taxon>
        <taxon>Pseudomonadati</taxon>
        <taxon>Bacteroidota</taxon>
        <taxon>Flavobacteriia</taxon>
        <taxon>Flavobacteriales</taxon>
        <taxon>Weeksellaceae</taxon>
        <taxon>Faecalibacter</taxon>
    </lineage>
</organism>
<name>A0A8J7KB42_9FLAO</name>
<dbReference type="PROSITE" id="PS51257">
    <property type="entry name" value="PROKAR_LIPOPROTEIN"/>
    <property type="match status" value="1"/>
</dbReference>
<comment type="caution">
    <text evidence="2">The sequence shown here is derived from an EMBL/GenBank/DDBJ whole genome shotgun (WGS) entry which is preliminary data.</text>
</comment>
<dbReference type="Proteomes" id="UP000608754">
    <property type="component" value="Unassembled WGS sequence"/>
</dbReference>
<evidence type="ECO:0000313" key="2">
    <source>
        <dbReference type="EMBL" id="MBF0598210.1"/>
    </source>
</evidence>